<evidence type="ECO:0000256" key="6">
    <source>
        <dbReference type="ARBA" id="ARBA00022837"/>
    </source>
</evidence>
<dbReference type="InterPro" id="IPR011118">
    <property type="entry name" value="Tannase/feruloyl_esterase"/>
</dbReference>
<dbReference type="PANTHER" id="PTHR33938">
    <property type="entry name" value="FERULOYL ESTERASE B-RELATED"/>
    <property type="match status" value="1"/>
</dbReference>
<dbReference type="Pfam" id="PF07519">
    <property type="entry name" value="Tannase"/>
    <property type="match status" value="1"/>
</dbReference>
<name>A0AAD4I585_9PEZI</name>
<keyword evidence="4" id="KW-0732">Signal</keyword>
<evidence type="ECO:0000256" key="5">
    <source>
        <dbReference type="ARBA" id="ARBA00022801"/>
    </source>
</evidence>
<dbReference type="EMBL" id="JAHCVI010000001">
    <property type="protein sequence ID" value="KAG7293970.1"/>
    <property type="molecule type" value="Genomic_DNA"/>
</dbReference>
<dbReference type="PANTHER" id="PTHR33938:SF13">
    <property type="entry name" value="CARBOXYLIC ESTER HYDROLASE"/>
    <property type="match status" value="1"/>
</dbReference>
<evidence type="ECO:0000256" key="7">
    <source>
        <dbReference type="ARBA" id="ARBA00023157"/>
    </source>
</evidence>
<evidence type="ECO:0000256" key="3">
    <source>
        <dbReference type="ARBA" id="ARBA00022723"/>
    </source>
</evidence>
<comment type="similarity">
    <text evidence="1 8">Belongs to the tannase family.</text>
</comment>
<protein>
    <recommendedName>
        <fullName evidence="8">Carboxylic ester hydrolase</fullName>
        <ecNumber evidence="8">3.1.1.-</ecNumber>
    </recommendedName>
</protein>
<proteinExistence type="inferred from homology"/>
<dbReference type="Proteomes" id="UP001197093">
    <property type="component" value="Unassembled WGS sequence"/>
</dbReference>
<dbReference type="GO" id="GO:0030600">
    <property type="term" value="F:feruloyl esterase activity"/>
    <property type="evidence" value="ECO:0007669"/>
    <property type="project" value="UniProtKB-ARBA"/>
</dbReference>
<evidence type="ECO:0000256" key="4">
    <source>
        <dbReference type="ARBA" id="ARBA00022729"/>
    </source>
</evidence>
<dbReference type="GO" id="GO:0046872">
    <property type="term" value="F:metal ion binding"/>
    <property type="evidence" value="ECO:0007669"/>
    <property type="project" value="UniProtKB-KW"/>
</dbReference>
<keyword evidence="3" id="KW-0479">Metal-binding</keyword>
<gene>
    <name evidence="9" type="ORF">NEMBOFW57_004031</name>
</gene>
<keyword evidence="10" id="KW-1185">Reference proteome</keyword>
<organism evidence="9 10">
    <name type="scientific">Staphylotrichum longicolle</name>
    <dbReference type="NCBI Taxonomy" id="669026"/>
    <lineage>
        <taxon>Eukaryota</taxon>
        <taxon>Fungi</taxon>
        <taxon>Dikarya</taxon>
        <taxon>Ascomycota</taxon>
        <taxon>Pezizomycotina</taxon>
        <taxon>Sordariomycetes</taxon>
        <taxon>Sordariomycetidae</taxon>
        <taxon>Sordariales</taxon>
        <taxon>Chaetomiaceae</taxon>
        <taxon>Staphylotrichum</taxon>
    </lineage>
</organism>
<keyword evidence="2" id="KW-0719">Serine esterase</keyword>
<keyword evidence="6" id="KW-0106">Calcium</keyword>
<dbReference type="AlphaFoldDB" id="A0AAD4I585"/>
<reference evidence="9" key="1">
    <citation type="submission" date="2023-02" db="EMBL/GenBank/DDBJ databases">
        <authorList>
            <person name="Palmer J.M."/>
        </authorList>
    </citation>
    <scope>NUCLEOTIDE SEQUENCE</scope>
    <source>
        <strain evidence="9">FW57</strain>
    </source>
</reference>
<evidence type="ECO:0000256" key="1">
    <source>
        <dbReference type="ARBA" id="ARBA00006249"/>
    </source>
</evidence>
<accession>A0AAD4I585</accession>
<evidence type="ECO:0000256" key="2">
    <source>
        <dbReference type="ARBA" id="ARBA00022487"/>
    </source>
</evidence>
<evidence type="ECO:0000313" key="9">
    <source>
        <dbReference type="EMBL" id="KAG7293970.1"/>
    </source>
</evidence>
<keyword evidence="7" id="KW-1015">Disulfide bond</keyword>
<comment type="caution">
    <text evidence="9">The sequence shown here is derived from an EMBL/GenBank/DDBJ whole genome shotgun (WGS) entry which is preliminary data.</text>
</comment>
<dbReference type="EC" id="3.1.1.-" evidence="8"/>
<sequence length="379" mass="40419">MTLLRGSKTASAIENWDFPDADEGQNDNIIVESWLPIENPTWYNRLLAVGGGGWQAGRSTLSYENMKGDIGDGYATTTTDAGLGSAVDPIDWALTSPGNVNLYNLNNFGSVSLNDQAIISKALIKGFYGKNPAFSYWNGCSQGGRQGVLLAQRYPTAYDGISAGAPVLYTSLTGPKLYWPQEVMNTLKAYHYGCEMDAISCSAITACDGLDGVVDGIVSNPDVCLAKFDPFKLIGTPVPNCHQAGNRTVKISTAAAVVVNASWHGMVTAKGARVWYGLPQGSPISAEGDGAMQLPAIAATNCSSGICVGSPSYLPLTWFTKFSPRGDPNFSLANMTHSEFDNLVHTGHQIYASTLDTDDPDLSRFRDAGGKMVTFHGLM</sequence>
<dbReference type="InterPro" id="IPR029058">
    <property type="entry name" value="AB_hydrolase_fold"/>
</dbReference>
<dbReference type="SUPFAM" id="SSF53474">
    <property type="entry name" value="alpha/beta-Hydrolases"/>
    <property type="match status" value="1"/>
</dbReference>
<keyword evidence="5 8" id="KW-0378">Hydrolase</keyword>
<evidence type="ECO:0000256" key="8">
    <source>
        <dbReference type="RuleBase" id="RU361238"/>
    </source>
</evidence>
<evidence type="ECO:0000313" key="10">
    <source>
        <dbReference type="Proteomes" id="UP001197093"/>
    </source>
</evidence>